<dbReference type="GO" id="GO:0042026">
    <property type="term" value="P:protein refolding"/>
    <property type="evidence" value="ECO:0007669"/>
    <property type="project" value="TreeGrafter"/>
</dbReference>
<reference evidence="6 7" key="1">
    <citation type="submission" date="2019-10" db="EMBL/GenBank/DDBJ databases">
        <title>Alkalibaculum tamaniensis sp.nov., a new alkaliphilic acetogen, isolated on methoxylated aromatics from a mud volcano.</title>
        <authorList>
            <person name="Khomyakova M.A."/>
            <person name="Merkel A.Y."/>
            <person name="Bonch-Osmolovskaya E.A."/>
            <person name="Slobodkin A.I."/>
        </authorList>
    </citation>
    <scope>NUCLEOTIDE SEQUENCE [LARGE SCALE GENOMIC DNA]</scope>
    <source>
        <strain evidence="6 7">M08DMB</strain>
    </source>
</reference>
<dbReference type="CDD" id="cd06257">
    <property type="entry name" value="DnaJ"/>
    <property type="match status" value="1"/>
</dbReference>
<keyword evidence="1" id="KW-0235">DNA replication</keyword>
<dbReference type="AlphaFoldDB" id="A0A6A7KCI5"/>
<dbReference type="InterPro" id="IPR001623">
    <property type="entry name" value="DnaJ_domain"/>
</dbReference>
<dbReference type="InterPro" id="IPR036869">
    <property type="entry name" value="J_dom_sf"/>
</dbReference>
<dbReference type="PANTHER" id="PTHR43096:SF52">
    <property type="entry name" value="DNAJ HOMOLOG 1, MITOCHONDRIAL-RELATED"/>
    <property type="match status" value="1"/>
</dbReference>
<organism evidence="6 7">
    <name type="scientific">Alkalibaculum sporogenes</name>
    <dbReference type="NCBI Taxonomy" id="2655001"/>
    <lineage>
        <taxon>Bacteria</taxon>
        <taxon>Bacillati</taxon>
        <taxon>Bacillota</taxon>
        <taxon>Clostridia</taxon>
        <taxon>Eubacteriales</taxon>
        <taxon>Eubacteriaceae</taxon>
        <taxon>Alkalibaculum</taxon>
    </lineage>
</organism>
<keyword evidence="3" id="KW-0175">Coiled coil</keyword>
<feature type="transmembrane region" description="Helical" evidence="4">
    <location>
        <begin position="74"/>
        <end position="94"/>
    </location>
</feature>
<evidence type="ECO:0000256" key="2">
    <source>
        <dbReference type="ARBA" id="ARBA00023186"/>
    </source>
</evidence>
<dbReference type="GO" id="GO:0051082">
    <property type="term" value="F:unfolded protein binding"/>
    <property type="evidence" value="ECO:0007669"/>
    <property type="project" value="TreeGrafter"/>
</dbReference>
<evidence type="ECO:0000259" key="5">
    <source>
        <dbReference type="PROSITE" id="PS50076"/>
    </source>
</evidence>
<gene>
    <name evidence="6" type="ORF">GC105_15895</name>
</gene>
<evidence type="ECO:0000256" key="3">
    <source>
        <dbReference type="SAM" id="Coils"/>
    </source>
</evidence>
<dbReference type="SUPFAM" id="SSF46565">
    <property type="entry name" value="Chaperone J-domain"/>
    <property type="match status" value="1"/>
</dbReference>
<dbReference type="RefSeq" id="WP_152806799.1">
    <property type="nucleotide sequence ID" value="NZ_WHNX01000051.1"/>
</dbReference>
<name>A0A6A7KCI5_9FIRM</name>
<dbReference type="GO" id="GO:0006260">
    <property type="term" value="P:DNA replication"/>
    <property type="evidence" value="ECO:0007669"/>
    <property type="project" value="UniProtKB-KW"/>
</dbReference>
<proteinExistence type="predicted"/>
<feature type="transmembrane region" description="Helical" evidence="4">
    <location>
        <begin position="46"/>
        <end position="68"/>
    </location>
</feature>
<dbReference type="GO" id="GO:0005737">
    <property type="term" value="C:cytoplasm"/>
    <property type="evidence" value="ECO:0007669"/>
    <property type="project" value="TreeGrafter"/>
</dbReference>
<keyword evidence="2" id="KW-0143">Chaperone</keyword>
<evidence type="ECO:0000256" key="1">
    <source>
        <dbReference type="ARBA" id="ARBA00022705"/>
    </source>
</evidence>
<dbReference type="PRINTS" id="PR00625">
    <property type="entry name" value="JDOMAIN"/>
</dbReference>
<keyword evidence="4" id="KW-0472">Membrane</keyword>
<protein>
    <submittedName>
        <fullName evidence="6">DnaJ domain-containing protein</fullName>
    </submittedName>
</protein>
<dbReference type="EMBL" id="WHNX01000051">
    <property type="protein sequence ID" value="MPW27250.1"/>
    <property type="molecule type" value="Genomic_DNA"/>
</dbReference>
<dbReference type="SMART" id="SM00271">
    <property type="entry name" value="DnaJ"/>
    <property type="match status" value="1"/>
</dbReference>
<dbReference type="PANTHER" id="PTHR43096">
    <property type="entry name" value="DNAJ HOMOLOG 1, MITOCHONDRIAL-RELATED"/>
    <property type="match status" value="1"/>
</dbReference>
<comment type="caution">
    <text evidence="6">The sequence shown here is derived from an EMBL/GenBank/DDBJ whole genome shotgun (WGS) entry which is preliminary data.</text>
</comment>
<sequence length="251" mass="29228">MNTMKKIAGKLTYVLGQVISFILNVLINIVDTIVTLTRNIRKGMMAFLGMGGCLLLMMLGGPLGIALLMNPTSMLIILFFIIFPILGTKFVSYLKYVKYMVTEFLFDYSFYLIDGKKKVFDSFNEYGDKYKKMEEERRRKEQEQRQAQNQKAWEDRFRQWNEYQRSQGGASGYSSTNPTSEFKSKYEKSCSILGVSIDSDKYEIKLAYRKKAKEYHPDINKSSNATKVFQEINDAYEFLNDNNIDRYKGLR</sequence>
<dbReference type="Proteomes" id="UP000440004">
    <property type="component" value="Unassembled WGS sequence"/>
</dbReference>
<evidence type="ECO:0000313" key="6">
    <source>
        <dbReference type="EMBL" id="MPW27250.1"/>
    </source>
</evidence>
<keyword evidence="4" id="KW-1133">Transmembrane helix</keyword>
<keyword evidence="4" id="KW-0812">Transmembrane</keyword>
<accession>A0A6A7KCI5</accession>
<evidence type="ECO:0000256" key="4">
    <source>
        <dbReference type="SAM" id="Phobius"/>
    </source>
</evidence>
<keyword evidence="7" id="KW-1185">Reference proteome</keyword>
<dbReference type="Pfam" id="PF00226">
    <property type="entry name" value="DnaJ"/>
    <property type="match status" value="1"/>
</dbReference>
<dbReference type="Gene3D" id="1.10.287.110">
    <property type="entry name" value="DnaJ domain"/>
    <property type="match status" value="1"/>
</dbReference>
<feature type="transmembrane region" description="Helical" evidence="4">
    <location>
        <begin position="12"/>
        <end position="34"/>
    </location>
</feature>
<feature type="domain" description="J" evidence="5">
    <location>
        <begin position="188"/>
        <end position="251"/>
    </location>
</feature>
<feature type="coiled-coil region" evidence="3">
    <location>
        <begin position="123"/>
        <end position="151"/>
    </location>
</feature>
<dbReference type="PROSITE" id="PS50076">
    <property type="entry name" value="DNAJ_2"/>
    <property type="match status" value="1"/>
</dbReference>
<evidence type="ECO:0000313" key="7">
    <source>
        <dbReference type="Proteomes" id="UP000440004"/>
    </source>
</evidence>